<evidence type="ECO:0000313" key="5">
    <source>
        <dbReference type="Proteomes" id="UP001243009"/>
    </source>
</evidence>
<sequence length="1555" mass="167544">MVCTYRTFAPGARQEAAAYAAHLLEKTLAADRLAQAVYYTQGQAPPADRADAMGAIPLVRADLDPALARALAITPHAVLAPEALAQLLAGRRADGEEIERASHQNPRVRTYEDAEGATRHRIAGIDLTFSAPKSLSVAWAMAATEAERWSLLQAHRDAVTDALHYVEREIGLAQGGKARSGPEEPARLAWITIEHFTARPTVEITRPDPLTGVVGTELYTVAAGDRVRGDPQLHTHTIVPNLMVAQSGRLAAVNRDLLQGRIHEFGAVYHAMLATHLRRLGVEVVLCERTRTARLPVVPEPVCEAFSHRTRNGTAAARAFAAEQGLDWDSLDADRKVALLKSGTQGHRLPRDVALTPEAQAFGRAARRDDLADFEAWAAQAARIGFRHATAITGPPAEPEADAAERAKSGWWAALPVLERELDARAVVRVADARVAAARGLIASGAAETADVDRVLARLASQGVRQQGRWTEVLAPAGISDPQARLTTGLHHDQEAEVIRLLRAAAADQRFALAPATLRRVTAGMERDTEIGRQQTRAVEVVGAGGAVSVFIGVGGSGKTTRVLARLVSAYRQAEGREVWGIAQAWEQGSRLAEAGIDPMRTFAVKPFLDGLRQGAARPLRLRRGAVVVLDEFSQVGTRELLELLRARQRHGFKLVLTGDERQAQSVEAGPIIKLLAEALGRQTIPEILVIRRQASEREREIATLFRGRREDGPEERLAAVSRAIAMKREDGTAELVPGGREEAIRRTAEAYMEACGRAGPDPGYTVTVSAPTNADAHEISLAIRALRRAAGQVGRDAVVVEAMDGAGRQYAMALAPGDRIRLYRRTHARFVINNQGWERSAIAGNNGTVLTVRRVVDERVRVGRRVEHRAGLEVVTPGGKVGFVAWERLRARGSTRLQIAYGDCRTIDSSQGITSDEHINALPGGSRTVQGFKNYVASSRHRVRSLLLSSAGAELRQVDELRPAGVPPPADWAEREAEAWDNLVANLARQPVKETAHQLLAGAVQDSRHAIRVLQQHVRTVEARERAGLAPTTLRDRLDQADAARHLAHALGEAAQGVRAAARAMPQAPEAVLPQVVSSPPPSPAPPPIVVAPQPQPQPQPVAAGSGGARSPPVRPRRRVEISEIEAQQQFADALRTAGLKLDGLPVMDGQRHYAPVEGNRGRQKSGAYMGFFDSGVPNGIVWNYKAGTRSTWKARGETVPLPAAEARRLAEQATAARAATRAAQQTREDAAAQRTAWLLEGTRPATPANAYLRRKGVTAVPPGLREDLRGNLVIPLRDTAGHLRNMQTILARPPRDGTDKLYQEGAQKSGTGFLIGTLRPGEPLGLAEGFATAWSAHSASGLPVVVALDTSNLLPLAAAIRRAEPERRLVFFADNDHHLPAREPPLPNAGLEKANAAADTLGNALVVAPPLDPARHAAGKGTDWNDYHQTYGLEATRSRIAATLRVGAAQAEAGPDPAQEMPDRPARAQRARPEQVPQGEPPMTDSRIHKARAQVRQEREREVDIWQAREQAGRTARQADAPRQASRPAQGTGGPDDGTRPKAGPRQGQAPSA</sequence>
<dbReference type="Proteomes" id="UP001243009">
    <property type="component" value="Unassembled WGS sequence"/>
</dbReference>
<dbReference type="Pfam" id="PF13604">
    <property type="entry name" value="AAA_30"/>
    <property type="match status" value="1"/>
</dbReference>
<dbReference type="Gene3D" id="3.40.50.300">
    <property type="entry name" value="P-loop containing nucleotide triphosphate hydrolases"/>
    <property type="match status" value="1"/>
</dbReference>
<dbReference type="InterPro" id="IPR034154">
    <property type="entry name" value="TOPRIM_DnaG/twinkle"/>
</dbReference>
<evidence type="ECO:0000256" key="1">
    <source>
        <dbReference type="SAM" id="MobiDB-lite"/>
    </source>
</evidence>
<dbReference type="InterPro" id="IPR027417">
    <property type="entry name" value="P-loop_NTPase"/>
</dbReference>
<dbReference type="EMBL" id="JAUTWS010000034">
    <property type="protein sequence ID" value="MDO9711771.1"/>
    <property type="molecule type" value="Genomic_DNA"/>
</dbReference>
<feature type="compositionally biased region" description="Pro residues" evidence="1">
    <location>
        <begin position="1080"/>
        <end position="1101"/>
    </location>
</feature>
<feature type="compositionally biased region" description="Low complexity" evidence="1">
    <location>
        <begin position="1102"/>
        <end position="1113"/>
    </location>
</feature>
<proteinExistence type="predicted"/>
<gene>
    <name evidence="4" type="primary">mobF</name>
    <name evidence="4" type="ORF">Q7A36_25715</name>
</gene>
<dbReference type="InterPro" id="IPR014862">
    <property type="entry name" value="TrwC"/>
</dbReference>
<comment type="caution">
    <text evidence="4">The sequence shown here is derived from an EMBL/GenBank/DDBJ whole genome shotgun (WGS) entry which is preliminary data.</text>
</comment>
<dbReference type="PANTHER" id="PTHR48125:SF12">
    <property type="entry name" value="AT HOOK TRANSCRIPTION FACTOR FAMILY-RELATED"/>
    <property type="match status" value="1"/>
</dbReference>
<evidence type="ECO:0000259" key="3">
    <source>
        <dbReference type="Pfam" id="PF13362"/>
    </source>
</evidence>
<organism evidence="4 5">
    <name type="scientific">Paracraurococcus lichenis</name>
    <dbReference type="NCBI Taxonomy" id="3064888"/>
    <lineage>
        <taxon>Bacteria</taxon>
        <taxon>Pseudomonadati</taxon>
        <taxon>Pseudomonadota</taxon>
        <taxon>Alphaproteobacteria</taxon>
        <taxon>Acetobacterales</taxon>
        <taxon>Roseomonadaceae</taxon>
        <taxon>Paracraurococcus</taxon>
    </lineage>
</organism>
<dbReference type="SUPFAM" id="SSF55464">
    <property type="entry name" value="Origin of replication-binding domain, RBD-like"/>
    <property type="match status" value="1"/>
</dbReference>
<accession>A0ABT9E6G7</accession>
<feature type="region of interest" description="Disordered" evidence="1">
    <location>
        <begin position="1450"/>
        <end position="1555"/>
    </location>
</feature>
<evidence type="ECO:0000313" key="4">
    <source>
        <dbReference type="EMBL" id="MDO9711771.1"/>
    </source>
</evidence>
<feature type="domain" description="Toprim" evidence="3">
    <location>
        <begin position="1327"/>
        <end position="1434"/>
    </location>
</feature>
<dbReference type="CDD" id="cd01029">
    <property type="entry name" value="TOPRIM_primases"/>
    <property type="match status" value="1"/>
</dbReference>
<evidence type="ECO:0000259" key="2">
    <source>
        <dbReference type="Pfam" id="PF08751"/>
    </source>
</evidence>
<dbReference type="RefSeq" id="WP_305106624.1">
    <property type="nucleotide sequence ID" value="NZ_JAUTWS010000034.1"/>
</dbReference>
<feature type="compositionally biased region" description="Basic and acidic residues" evidence="1">
    <location>
        <begin position="1497"/>
        <end position="1506"/>
    </location>
</feature>
<keyword evidence="5" id="KW-1185">Reference proteome</keyword>
<name>A0ABT9E6G7_9PROT</name>
<reference evidence="4 5" key="1">
    <citation type="submission" date="2023-08" db="EMBL/GenBank/DDBJ databases">
        <title>The draft genome sequence of Paracraurococcus sp. LOR1-02.</title>
        <authorList>
            <person name="Kingkaew E."/>
            <person name="Tanasupawat S."/>
        </authorList>
    </citation>
    <scope>NUCLEOTIDE SEQUENCE [LARGE SCALE GENOMIC DNA]</scope>
    <source>
        <strain evidence="4 5">LOR1-02</strain>
    </source>
</reference>
<dbReference type="Pfam" id="PF08751">
    <property type="entry name" value="TrwC"/>
    <property type="match status" value="1"/>
</dbReference>
<feature type="region of interest" description="Disordered" evidence="1">
    <location>
        <begin position="1074"/>
        <end position="1118"/>
    </location>
</feature>
<dbReference type="Pfam" id="PF13362">
    <property type="entry name" value="Toprim_3"/>
    <property type="match status" value="1"/>
</dbReference>
<dbReference type="PANTHER" id="PTHR48125">
    <property type="entry name" value="LP07818P1"/>
    <property type="match status" value="1"/>
</dbReference>
<dbReference type="InterPro" id="IPR006171">
    <property type="entry name" value="TOPRIM_dom"/>
</dbReference>
<feature type="domain" description="TrwC relaxase" evidence="2">
    <location>
        <begin position="68"/>
        <end position="325"/>
    </location>
</feature>
<dbReference type="SUPFAM" id="SSF52540">
    <property type="entry name" value="P-loop containing nucleoside triphosphate hydrolases"/>
    <property type="match status" value="2"/>
</dbReference>
<protein>
    <submittedName>
        <fullName evidence="4">MobF family relaxase</fullName>
    </submittedName>
</protein>
<dbReference type="NCBIfam" id="NF041492">
    <property type="entry name" value="MobF"/>
    <property type="match status" value="1"/>
</dbReference>